<feature type="chain" id="PRO_5019620357" description="Arabinogalactan endo-beta-1,4-galactanase" evidence="6">
    <location>
        <begin position="29"/>
        <end position="525"/>
    </location>
</feature>
<dbReference type="PANTHER" id="PTHR34983">
    <property type="entry name" value="ARABINOGALACTAN ENDO-BETA-1,4-GALACTANASE A"/>
    <property type="match status" value="1"/>
</dbReference>
<sequence length="525" mass="57999">MRNKKTSKQIGLFIFATALLSFQGCVQASSTTLAENGWTSTGDVNASYIASKGHYDNTSLGHKSDSAYSVESFHVLKNIKDGKYYLRAYTQSSGGQSVAEIFTRNCGGADSHTAIPKTEGNTDHWTIVESQQIQVSGGNCTIGVSSKGNAGQWLLADNFELLPQPQPGVPPTAMHVGGDITYRNLTYSVGGKWADEKGNEKDVLSILQDNAFNLARIRIYNKPGTPVDLNGKSYRLQEGFQDLNDAVKTAKAAKDHGMTLFLSLHYSDFWTNPAQQAVPKDWEGLKGAALQKALYNFTYKVMTTLKANNVTPEYISIGNEINDGVAGVTRGEEYYQLLQKGYEAVKAVSPETKVVIHLTVPNQQFYEGWIDDARKYGLNYDLIGASMYPFWTNMSIGEMANFVNHIAKYSDKHVMICEVGYPWTLKTQFGAADIQSLIVANNLDPDGPENYGATPEGQLKYMKEYFRAMYNTGVVEGISYWDPIAIDVKGAGWVVGETSAVEDTSFFDYQTPHRALESLKAFYSY</sequence>
<dbReference type="InterPro" id="IPR017853">
    <property type="entry name" value="GH"/>
</dbReference>
<dbReference type="PANTHER" id="PTHR34983:SF1">
    <property type="entry name" value="ARABINOGALACTAN ENDO-BETA-1,4-GALACTANASE A"/>
    <property type="match status" value="1"/>
</dbReference>
<evidence type="ECO:0000256" key="4">
    <source>
        <dbReference type="ARBA" id="ARBA00022801"/>
    </source>
</evidence>
<comment type="caution">
    <text evidence="7">The sequence shown here is derived from an EMBL/GenBank/DDBJ whole genome shotgun (WGS) entry which is preliminary data.</text>
</comment>
<organism evidence="7">
    <name type="scientific">Klebsiella pneumoniae</name>
    <dbReference type="NCBI Taxonomy" id="573"/>
    <lineage>
        <taxon>Bacteria</taxon>
        <taxon>Pseudomonadati</taxon>
        <taxon>Pseudomonadota</taxon>
        <taxon>Gammaproteobacteria</taxon>
        <taxon>Enterobacterales</taxon>
        <taxon>Enterobacteriaceae</taxon>
        <taxon>Klebsiella/Raoultella group</taxon>
        <taxon>Klebsiella</taxon>
        <taxon>Klebsiella pneumoniae complex</taxon>
    </lineage>
</organism>
<dbReference type="RefSeq" id="WP_077274032.1">
    <property type="nucleotide sequence ID" value="NZ_CAXOCI010000010.1"/>
</dbReference>
<reference evidence="7" key="1">
    <citation type="submission" date="2019-01" db="EMBL/GenBank/DDBJ databases">
        <authorList>
            <person name="Lista F."/>
            <person name="Anselmo A."/>
        </authorList>
    </citation>
    <scope>NUCLEOTIDE SEQUENCE</scope>
    <source>
        <strain evidence="7">13S</strain>
    </source>
</reference>
<dbReference type="GO" id="GO:0045490">
    <property type="term" value="P:pectin catabolic process"/>
    <property type="evidence" value="ECO:0007669"/>
    <property type="project" value="TreeGrafter"/>
</dbReference>
<proteinExistence type="inferred from homology"/>
<evidence type="ECO:0000256" key="1">
    <source>
        <dbReference type="ARBA" id="ARBA00001695"/>
    </source>
</evidence>
<keyword evidence="4 6" id="KW-0378">Hydrolase</keyword>
<dbReference type="PROSITE" id="PS51257">
    <property type="entry name" value="PROKAR_LIPOPROTEIN"/>
    <property type="match status" value="1"/>
</dbReference>
<evidence type="ECO:0000256" key="2">
    <source>
        <dbReference type="ARBA" id="ARBA00010687"/>
    </source>
</evidence>
<comment type="similarity">
    <text evidence="2 6">Belongs to the glycosyl hydrolase 53 family.</text>
</comment>
<gene>
    <name evidence="7" type="ORF">ETE75_06050</name>
</gene>
<dbReference type="SUPFAM" id="SSF51445">
    <property type="entry name" value="(Trans)glycosidases"/>
    <property type="match status" value="1"/>
</dbReference>
<keyword evidence="6" id="KW-0732">Signal</keyword>
<dbReference type="Pfam" id="PF07745">
    <property type="entry name" value="Glyco_hydro_53"/>
    <property type="match status" value="1"/>
</dbReference>
<dbReference type="EMBL" id="SDCJ01000002">
    <property type="protein sequence ID" value="TCX44267.1"/>
    <property type="molecule type" value="Genomic_DNA"/>
</dbReference>
<accession>A0A483JGV6</accession>
<feature type="signal peptide" evidence="6">
    <location>
        <begin position="1"/>
        <end position="28"/>
    </location>
</feature>
<dbReference type="GO" id="GO:0015926">
    <property type="term" value="F:glucosidase activity"/>
    <property type="evidence" value="ECO:0007669"/>
    <property type="project" value="InterPro"/>
</dbReference>
<name>A0A483JGV6_KLEPN</name>
<dbReference type="Gene3D" id="3.20.20.80">
    <property type="entry name" value="Glycosidases"/>
    <property type="match status" value="1"/>
</dbReference>
<dbReference type="GO" id="GO:0031218">
    <property type="term" value="F:arabinogalactan endo-1,4-beta-galactosidase activity"/>
    <property type="evidence" value="ECO:0007669"/>
    <property type="project" value="UniProtKB-EC"/>
</dbReference>
<protein>
    <recommendedName>
        <fullName evidence="3 6">Arabinogalactan endo-beta-1,4-galactanase</fullName>
        <ecNumber evidence="3 6">3.2.1.89</ecNumber>
    </recommendedName>
</protein>
<dbReference type="Gene3D" id="2.60.120.260">
    <property type="entry name" value="Galactose-binding domain-like"/>
    <property type="match status" value="1"/>
</dbReference>
<dbReference type="AlphaFoldDB" id="A0A483JGV6"/>
<evidence type="ECO:0000256" key="3">
    <source>
        <dbReference type="ARBA" id="ARBA00012556"/>
    </source>
</evidence>
<evidence type="ECO:0000313" key="7">
    <source>
        <dbReference type="EMBL" id="TCX44267.1"/>
    </source>
</evidence>
<evidence type="ECO:0000256" key="6">
    <source>
        <dbReference type="RuleBase" id="RU361192"/>
    </source>
</evidence>
<comment type="catalytic activity">
    <reaction evidence="1 6">
        <text>The enzyme specifically hydrolyzes (1-&gt;4)-beta-D-galactosidic linkages in type I arabinogalactans.</text>
        <dbReference type="EC" id="3.2.1.89"/>
    </reaction>
</comment>
<dbReference type="InterPro" id="IPR011683">
    <property type="entry name" value="Glyco_hydro_53"/>
</dbReference>
<keyword evidence="5 6" id="KW-0326">Glycosidase</keyword>
<dbReference type="EC" id="3.2.1.89" evidence="3 6"/>
<evidence type="ECO:0000256" key="5">
    <source>
        <dbReference type="ARBA" id="ARBA00023295"/>
    </source>
</evidence>